<evidence type="ECO:0000313" key="3">
    <source>
        <dbReference type="EMBL" id="KAJ1188946.1"/>
    </source>
</evidence>
<dbReference type="EMBL" id="JANPWB010000005">
    <property type="protein sequence ID" value="KAJ1188946.1"/>
    <property type="molecule type" value="Genomic_DNA"/>
</dbReference>
<proteinExistence type="predicted"/>
<feature type="signal peptide" evidence="2">
    <location>
        <begin position="1"/>
        <end position="17"/>
    </location>
</feature>
<dbReference type="AlphaFoldDB" id="A0AAV7UK01"/>
<feature type="chain" id="PRO_5043686876" evidence="2">
    <location>
        <begin position="18"/>
        <end position="155"/>
    </location>
</feature>
<dbReference type="Proteomes" id="UP001066276">
    <property type="component" value="Chromosome 3_1"/>
</dbReference>
<evidence type="ECO:0000256" key="1">
    <source>
        <dbReference type="SAM" id="MobiDB-lite"/>
    </source>
</evidence>
<feature type="compositionally biased region" description="Low complexity" evidence="1">
    <location>
        <begin position="57"/>
        <end position="66"/>
    </location>
</feature>
<keyword evidence="4" id="KW-1185">Reference proteome</keyword>
<feature type="region of interest" description="Disordered" evidence="1">
    <location>
        <begin position="104"/>
        <end position="155"/>
    </location>
</feature>
<gene>
    <name evidence="3" type="ORF">NDU88_005702</name>
</gene>
<accession>A0AAV7UK01</accession>
<keyword evidence="2" id="KW-0732">Signal</keyword>
<reference evidence="3" key="1">
    <citation type="journal article" date="2022" name="bioRxiv">
        <title>Sequencing and chromosome-scale assembly of the giantPleurodeles waltlgenome.</title>
        <authorList>
            <person name="Brown T."/>
            <person name="Elewa A."/>
            <person name="Iarovenko S."/>
            <person name="Subramanian E."/>
            <person name="Araus A.J."/>
            <person name="Petzold A."/>
            <person name="Susuki M."/>
            <person name="Suzuki K.-i.T."/>
            <person name="Hayashi T."/>
            <person name="Toyoda A."/>
            <person name="Oliveira C."/>
            <person name="Osipova E."/>
            <person name="Leigh N.D."/>
            <person name="Simon A."/>
            <person name="Yun M.H."/>
        </authorList>
    </citation>
    <scope>NUCLEOTIDE SEQUENCE</scope>
    <source>
        <strain evidence="3">20211129_DDA</strain>
        <tissue evidence="3">Liver</tissue>
    </source>
</reference>
<name>A0AAV7UK01_PLEWA</name>
<protein>
    <submittedName>
        <fullName evidence="3">Uncharacterized protein</fullName>
    </submittedName>
</protein>
<evidence type="ECO:0000256" key="2">
    <source>
        <dbReference type="SAM" id="SignalP"/>
    </source>
</evidence>
<comment type="caution">
    <text evidence="3">The sequence shown here is derived from an EMBL/GenBank/DDBJ whole genome shotgun (WGS) entry which is preliminary data.</text>
</comment>
<feature type="region of interest" description="Disordered" evidence="1">
    <location>
        <begin position="12"/>
        <end position="66"/>
    </location>
</feature>
<organism evidence="3 4">
    <name type="scientific">Pleurodeles waltl</name>
    <name type="common">Iberian ribbed newt</name>
    <dbReference type="NCBI Taxonomy" id="8319"/>
    <lineage>
        <taxon>Eukaryota</taxon>
        <taxon>Metazoa</taxon>
        <taxon>Chordata</taxon>
        <taxon>Craniata</taxon>
        <taxon>Vertebrata</taxon>
        <taxon>Euteleostomi</taxon>
        <taxon>Amphibia</taxon>
        <taxon>Batrachia</taxon>
        <taxon>Caudata</taxon>
        <taxon>Salamandroidea</taxon>
        <taxon>Salamandridae</taxon>
        <taxon>Pleurodelinae</taxon>
        <taxon>Pleurodeles</taxon>
    </lineage>
</organism>
<sequence>MASLLTGLLLARLSRRAQRPPRGPSEPPLHQRHQGQARCGAETQPRRRMAPWRGRAPDLLPPGAAAGLKSARPLCALRSSTHGRTPQKPPRLPLSFARTAVCPRERGRQQARPRPFTAAPTSPLLLSRRRQPRGFSEQGTLGSLPPAPSDVEIIG</sequence>
<evidence type="ECO:0000313" key="4">
    <source>
        <dbReference type="Proteomes" id="UP001066276"/>
    </source>
</evidence>